<proteinExistence type="predicted"/>
<accession>A0A811U897</accession>
<organism evidence="1 2">
    <name type="scientific">Ceratitis capitata</name>
    <name type="common">Mediterranean fruit fly</name>
    <name type="synonym">Tephritis capitata</name>
    <dbReference type="NCBI Taxonomy" id="7213"/>
    <lineage>
        <taxon>Eukaryota</taxon>
        <taxon>Metazoa</taxon>
        <taxon>Ecdysozoa</taxon>
        <taxon>Arthropoda</taxon>
        <taxon>Hexapoda</taxon>
        <taxon>Insecta</taxon>
        <taxon>Pterygota</taxon>
        <taxon>Neoptera</taxon>
        <taxon>Endopterygota</taxon>
        <taxon>Diptera</taxon>
        <taxon>Brachycera</taxon>
        <taxon>Muscomorpha</taxon>
        <taxon>Tephritoidea</taxon>
        <taxon>Tephritidae</taxon>
        <taxon>Ceratitis</taxon>
        <taxon>Ceratitis</taxon>
    </lineage>
</organism>
<reference evidence="1" key="1">
    <citation type="submission" date="2020-11" db="EMBL/GenBank/DDBJ databases">
        <authorList>
            <person name="Whitehead M."/>
        </authorList>
    </citation>
    <scope>NUCLEOTIDE SEQUENCE</scope>
    <source>
        <strain evidence="1">EGII</strain>
    </source>
</reference>
<dbReference type="OrthoDB" id="8182981at2759"/>
<gene>
    <name evidence="1" type="ORF">CCAP1982_LOCUS2942</name>
</gene>
<dbReference type="Proteomes" id="UP000606786">
    <property type="component" value="Unassembled WGS sequence"/>
</dbReference>
<comment type="caution">
    <text evidence="1">The sequence shown here is derived from an EMBL/GenBank/DDBJ whole genome shotgun (WGS) entry which is preliminary data.</text>
</comment>
<sequence length="71" mass="8021">MQLHAHTHVTTLLQLLIQRYFAQFSSVLIVHDGRVGAGSDLQREYLEAVQLAFRNLSQQGCVIGLQWIDVS</sequence>
<protein>
    <submittedName>
        <fullName evidence="1">(Mediterranean fruit fly) hypothetical protein</fullName>
    </submittedName>
</protein>
<dbReference type="AlphaFoldDB" id="A0A811U897"/>
<evidence type="ECO:0000313" key="2">
    <source>
        <dbReference type="Proteomes" id="UP000606786"/>
    </source>
</evidence>
<keyword evidence="2" id="KW-1185">Reference proteome</keyword>
<evidence type="ECO:0000313" key="1">
    <source>
        <dbReference type="EMBL" id="CAD6994177.1"/>
    </source>
</evidence>
<name>A0A811U897_CERCA</name>
<dbReference type="EMBL" id="CAJHJT010000001">
    <property type="protein sequence ID" value="CAD6994177.1"/>
    <property type="molecule type" value="Genomic_DNA"/>
</dbReference>